<evidence type="ECO:0000313" key="7">
    <source>
        <dbReference type="EMBL" id="SVB56964.1"/>
    </source>
</evidence>
<gene>
    <name evidence="7" type="ORF">METZ01_LOCUS209818</name>
</gene>
<evidence type="ECO:0000256" key="4">
    <source>
        <dbReference type="ARBA" id="ARBA00022982"/>
    </source>
</evidence>
<evidence type="ECO:0000256" key="3">
    <source>
        <dbReference type="ARBA" id="ARBA00022723"/>
    </source>
</evidence>
<sequence>MSRKFPLNCRVNFLLAVVLTVCACAKVTEDEFDQETVAMCVACHGADGIGKAVSYPDLQGLPVEYMVAQLEAFKSGERENSEMNTVVEPLSKKDMSMLARFYNQVQ</sequence>
<dbReference type="PANTHER" id="PTHR33751:SF9">
    <property type="entry name" value="CYTOCHROME C4"/>
    <property type="match status" value="1"/>
</dbReference>
<keyword evidence="4" id="KW-0249">Electron transport</keyword>
<evidence type="ECO:0000259" key="6">
    <source>
        <dbReference type="PROSITE" id="PS51007"/>
    </source>
</evidence>
<feature type="domain" description="Cytochrome c" evidence="6">
    <location>
        <begin position="23"/>
        <end position="106"/>
    </location>
</feature>
<proteinExistence type="predicted"/>
<accession>A0A382F3N4</accession>
<dbReference type="InterPro" id="IPR009056">
    <property type="entry name" value="Cyt_c-like_dom"/>
</dbReference>
<dbReference type="Pfam" id="PF00034">
    <property type="entry name" value="Cytochrom_C"/>
    <property type="match status" value="1"/>
</dbReference>
<dbReference type="EMBL" id="UINC01047556">
    <property type="protein sequence ID" value="SVB56964.1"/>
    <property type="molecule type" value="Genomic_DNA"/>
</dbReference>
<evidence type="ECO:0000256" key="5">
    <source>
        <dbReference type="ARBA" id="ARBA00023004"/>
    </source>
</evidence>
<dbReference type="PANTHER" id="PTHR33751">
    <property type="entry name" value="CBB3-TYPE CYTOCHROME C OXIDASE SUBUNIT FIXP"/>
    <property type="match status" value="1"/>
</dbReference>
<name>A0A382F3N4_9ZZZZ</name>
<keyword evidence="3" id="KW-0479">Metal-binding</keyword>
<dbReference type="SUPFAM" id="SSF46626">
    <property type="entry name" value="Cytochrome c"/>
    <property type="match status" value="1"/>
</dbReference>
<dbReference type="GO" id="GO:0009055">
    <property type="term" value="F:electron transfer activity"/>
    <property type="evidence" value="ECO:0007669"/>
    <property type="project" value="InterPro"/>
</dbReference>
<keyword evidence="2" id="KW-0349">Heme</keyword>
<keyword evidence="1" id="KW-0813">Transport</keyword>
<dbReference type="PROSITE" id="PS51007">
    <property type="entry name" value="CYTC"/>
    <property type="match status" value="1"/>
</dbReference>
<dbReference type="InterPro" id="IPR036909">
    <property type="entry name" value="Cyt_c-like_dom_sf"/>
</dbReference>
<keyword evidence="5" id="KW-0408">Iron</keyword>
<evidence type="ECO:0000256" key="1">
    <source>
        <dbReference type="ARBA" id="ARBA00022448"/>
    </source>
</evidence>
<dbReference type="PROSITE" id="PS51257">
    <property type="entry name" value="PROKAR_LIPOPROTEIN"/>
    <property type="match status" value="1"/>
</dbReference>
<dbReference type="Gene3D" id="1.10.760.10">
    <property type="entry name" value="Cytochrome c-like domain"/>
    <property type="match status" value="1"/>
</dbReference>
<dbReference type="AlphaFoldDB" id="A0A382F3N4"/>
<protein>
    <recommendedName>
        <fullName evidence="6">Cytochrome c domain-containing protein</fullName>
    </recommendedName>
</protein>
<dbReference type="GO" id="GO:0020037">
    <property type="term" value="F:heme binding"/>
    <property type="evidence" value="ECO:0007669"/>
    <property type="project" value="InterPro"/>
</dbReference>
<dbReference type="GO" id="GO:0046872">
    <property type="term" value="F:metal ion binding"/>
    <property type="evidence" value="ECO:0007669"/>
    <property type="project" value="UniProtKB-KW"/>
</dbReference>
<reference evidence="7" key="1">
    <citation type="submission" date="2018-05" db="EMBL/GenBank/DDBJ databases">
        <authorList>
            <person name="Lanie J.A."/>
            <person name="Ng W.-L."/>
            <person name="Kazmierczak K.M."/>
            <person name="Andrzejewski T.M."/>
            <person name="Davidsen T.M."/>
            <person name="Wayne K.J."/>
            <person name="Tettelin H."/>
            <person name="Glass J.I."/>
            <person name="Rusch D."/>
            <person name="Podicherti R."/>
            <person name="Tsui H.-C.T."/>
            <person name="Winkler M.E."/>
        </authorList>
    </citation>
    <scope>NUCLEOTIDE SEQUENCE</scope>
</reference>
<organism evidence="7">
    <name type="scientific">marine metagenome</name>
    <dbReference type="NCBI Taxonomy" id="408172"/>
    <lineage>
        <taxon>unclassified sequences</taxon>
        <taxon>metagenomes</taxon>
        <taxon>ecological metagenomes</taxon>
    </lineage>
</organism>
<evidence type="ECO:0000256" key="2">
    <source>
        <dbReference type="ARBA" id="ARBA00022617"/>
    </source>
</evidence>
<dbReference type="InterPro" id="IPR050597">
    <property type="entry name" value="Cytochrome_c_Oxidase_Subunit"/>
</dbReference>